<dbReference type="RefSeq" id="XP_066652118.1">
    <property type="nucleotide sequence ID" value="XM_066803358.1"/>
</dbReference>
<reference evidence="3 4" key="1">
    <citation type="submission" date="2024-04" db="EMBL/GenBank/DDBJ databases">
        <title>Phyllosticta paracitricarpa is synonymous to the EU quarantine fungus P. citricarpa based on phylogenomic analyses.</title>
        <authorList>
            <consortium name="Lawrence Berkeley National Laboratory"/>
            <person name="Van ingen-buijs V.A."/>
            <person name="Van westerhoven A.C."/>
            <person name="Haridas S."/>
            <person name="Skiadas P."/>
            <person name="Martin F."/>
            <person name="Groenewald J.Z."/>
            <person name="Crous P.W."/>
            <person name="Seidl M.F."/>
        </authorList>
    </citation>
    <scope>NUCLEOTIDE SEQUENCE [LARGE SCALE GENOMIC DNA]</scope>
    <source>
        <strain evidence="3 4">CPC 17464</strain>
    </source>
</reference>
<proteinExistence type="predicted"/>
<protein>
    <submittedName>
        <fullName evidence="3">Uncharacterized protein</fullName>
    </submittedName>
</protein>
<feature type="compositionally biased region" description="Basic and acidic residues" evidence="1">
    <location>
        <begin position="148"/>
        <end position="163"/>
    </location>
</feature>
<keyword evidence="2" id="KW-0732">Signal</keyword>
<evidence type="ECO:0000256" key="1">
    <source>
        <dbReference type="SAM" id="MobiDB-lite"/>
    </source>
</evidence>
<sequence>MKPTLQLTILLFFALHTAATPFADAQGEAANAAAADSKASGSVQYGAQGGEVILKTDAYLDVIPASVAKANADTIACAWAKVLAGKCGNAKPPDDAACTYIITCRKLPAPCGPGEDRPNSYRSLDGETMCSCPRSCDQVRVGFQKGPKPKDECTPEGKAAEGT</sequence>
<evidence type="ECO:0000313" key="4">
    <source>
        <dbReference type="Proteomes" id="UP001360953"/>
    </source>
</evidence>
<gene>
    <name evidence="3" type="ORF">J3D65DRAFT_671043</name>
</gene>
<keyword evidence="4" id="KW-1185">Reference proteome</keyword>
<organism evidence="3 4">
    <name type="scientific">Phyllosticta citribraziliensis</name>
    <dbReference type="NCBI Taxonomy" id="989973"/>
    <lineage>
        <taxon>Eukaryota</taxon>
        <taxon>Fungi</taxon>
        <taxon>Dikarya</taxon>
        <taxon>Ascomycota</taxon>
        <taxon>Pezizomycotina</taxon>
        <taxon>Dothideomycetes</taxon>
        <taxon>Dothideomycetes incertae sedis</taxon>
        <taxon>Botryosphaeriales</taxon>
        <taxon>Phyllostictaceae</taxon>
        <taxon>Phyllosticta</taxon>
    </lineage>
</organism>
<comment type="caution">
    <text evidence="3">The sequence shown here is derived from an EMBL/GenBank/DDBJ whole genome shotgun (WGS) entry which is preliminary data.</text>
</comment>
<feature type="signal peptide" evidence="2">
    <location>
        <begin position="1"/>
        <end position="19"/>
    </location>
</feature>
<evidence type="ECO:0000256" key="2">
    <source>
        <dbReference type="SAM" id="SignalP"/>
    </source>
</evidence>
<dbReference type="EMBL" id="JBBPEH010000011">
    <property type="protein sequence ID" value="KAK7532450.1"/>
    <property type="molecule type" value="Genomic_DNA"/>
</dbReference>
<name>A0ABR1LB63_9PEZI</name>
<dbReference type="Proteomes" id="UP001360953">
    <property type="component" value="Unassembled WGS sequence"/>
</dbReference>
<evidence type="ECO:0000313" key="3">
    <source>
        <dbReference type="EMBL" id="KAK7532450.1"/>
    </source>
</evidence>
<feature type="region of interest" description="Disordered" evidence="1">
    <location>
        <begin position="143"/>
        <end position="163"/>
    </location>
</feature>
<dbReference type="GeneID" id="92036264"/>
<accession>A0ABR1LB63</accession>
<feature type="chain" id="PRO_5047048743" evidence="2">
    <location>
        <begin position="20"/>
        <end position="163"/>
    </location>
</feature>